<evidence type="ECO:0000313" key="3">
    <source>
        <dbReference type="EMBL" id="CAH3019015.1"/>
    </source>
</evidence>
<dbReference type="InterPro" id="IPR011993">
    <property type="entry name" value="PH-like_dom_sf"/>
</dbReference>
<feature type="compositionally biased region" description="Low complexity" evidence="1">
    <location>
        <begin position="208"/>
        <end position="217"/>
    </location>
</feature>
<dbReference type="Gene3D" id="2.30.29.30">
    <property type="entry name" value="Pleckstrin-homology domain (PH domain)/Phosphotyrosine-binding domain (PTB)"/>
    <property type="match status" value="2"/>
</dbReference>
<dbReference type="Proteomes" id="UP001159427">
    <property type="component" value="Unassembled WGS sequence"/>
</dbReference>
<feature type="compositionally biased region" description="Basic and acidic residues" evidence="1">
    <location>
        <begin position="446"/>
        <end position="464"/>
    </location>
</feature>
<feature type="compositionally biased region" description="Basic and acidic residues" evidence="1">
    <location>
        <begin position="471"/>
        <end position="513"/>
    </location>
</feature>
<name>A0ABN8LT85_9CNID</name>
<dbReference type="InterPro" id="IPR001849">
    <property type="entry name" value="PH_domain"/>
</dbReference>
<dbReference type="PANTHER" id="PTHR47644:SF1">
    <property type="entry name" value="PDZ DOMAIN-CONTAINING PROTEIN"/>
    <property type="match status" value="1"/>
</dbReference>
<dbReference type="SUPFAM" id="SSF50729">
    <property type="entry name" value="PH domain-like"/>
    <property type="match status" value="2"/>
</dbReference>
<feature type="compositionally biased region" description="Basic and acidic residues" evidence="1">
    <location>
        <begin position="150"/>
        <end position="168"/>
    </location>
</feature>
<reference evidence="3 4" key="1">
    <citation type="submission" date="2022-05" db="EMBL/GenBank/DDBJ databases">
        <authorList>
            <consortium name="Genoscope - CEA"/>
            <person name="William W."/>
        </authorList>
    </citation>
    <scope>NUCLEOTIDE SEQUENCE [LARGE SCALE GENOMIC DNA]</scope>
</reference>
<gene>
    <name evidence="3" type="ORF">PEVE_00000694</name>
</gene>
<protein>
    <recommendedName>
        <fullName evidence="2">PH domain-containing protein</fullName>
    </recommendedName>
</protein>
<evidence type="ECO:0000259" key="2">
    <source>
        <dbReference type="PROSITE" id="PS50003"/>
    </source>
</evidence>
<dbReference type="EMBL" id="CALNXI010000103">
    <property type="protein sequence ID" value="CAH3019015.1"/>
    <property type="molecule type" value="Genomic_DNA"/>
</dbReference>
<feature type="compositionally biased region" description="Basic and acidic residues" evidence="1">
    <location>
        <begin position="638"/>
        <end position="647"/>
    </location>
</feature>
<dbReference type="SMART" id="SM00233">
    <property type="entry name" value="PH"/>
    <property type="match status" value="2"/>
</dbReference>
<dbReference type="PROSITE" id="PS50003">
    <property type="entry name" value="PH_DOMAIN"/>
    <property type="match status" value="2"/>
</dbReference>
<evidence type="ECO:0000256" key="1">
    <source>
        <dbReference type="SAM" id="MobiDB-lite"/>
    </source>
</evidence>
<feature type="compositionally biased region" description="Basic and acidic residues" evidence="1">
    <location>
        <begin position="240"/>
        <end position="253"/>
    </location>
</feature>
<accession>A0ABN8LT85</accession>
<feature type="compositionally biased region" description="Basic and acidic residues" evidence="1">
    <location>
        <begin position="268"/>
        <end position="291"/>
    </location>
</feature>
<evidence type="ECO:0000313" key="4">
    <source>
        <dbReference type="Proteomes" id="UP001159427"/>
    </source>
</evidence>
<feature type="region of interest" description="Disordered" evidence="1">
    <location>
        <begin position="93"/>
        <end position="291"/>
    </location>
</feature>
<sequence length="889" mass="97311">MKLTSQQVSAYCSNVDIFYVVAGNISLAMSENTDSEAVVTASQKATCTVENSQEEHTQSDVNATSDELFDSFMEIANDPKLHDIDNKNNCTLGGGETLGSTDDSENVGTSDQYESTESPMDFLVKESNNSQNGQPDHDNVPLNDTVDNNGKPEESSSSRNGELADVKSPKSLSLDGEPVQDATDLPTAEVMSLSDRNDCKLEEVLPTSSGSVSVSESAELKEPTCETENPVKSPENQENASRDVHETVADLKEQSVVNIPELDSEESLLEKSGDGANDKEQDSQKEEVAHRLSKAVEDLAGLEQLLSSVVSEFKVANSERTVEKIYEGKEGNSIDQKEEKSMSDYSGNLSVVKNEKDVHEIVSQGSDGEGESNKGTENVVCDCSKVKRQSGTLEFKGDQMEKIVDSAESGKQVPDDKDTQVEEDASLVSDSAVEINKEESIMDKLIDKKTEPSVESESVEKPDAEISAEESAEKTLTDRNEVTADASWEKSETVNKSDPDICKGESAESKVTDESGIVAEASLEKSDGKDKEDSNVTNADMSVPGIEITVTDESETSENKSLDSMDTEEDGPSNGSPSMPSTASDEGIDSDTASDYGDDDDGVSDPENLGSAANVCKRKSWCLEINRERLSSDSSTVSEKDFKETYSKGDSANGKSVKEDYIRGHLLKMGGTGLTPKNWRKRWFVLRGDNCLYYYKSSKDKVPCGVIILTNYSVSKAPEINKNHSFKLTKGGARTYYMCAGSESDMKKWMMAMMDAAKVSSTDSNPFNIFEGNVHNVSIPALSIRDPDCHGYLYKQGSNYKIWRRRYFVLKNGFLYYYTDMSNTVALGVVKLLDYTIAAGDHSGRKFYFSASSPDKSVRTYYFAAESEMDRKRWLSKLEDSIKKGSSAH</sequence>
<dbReference type="Pfam" id="PF00169">
    <property type="entry name" value="PH"/>
    <property type="match status" value="2"/>
</dbReference>
<organism evidence="3 4">
    <name type="scientific">Porites evermanni</name>
    <dbReference type="NCBI Taxonomy" id="104178"/>
    <lineage>
        <taxon>Eukaryota</taxon>
        <taxon>Metazoa</taxon>
        <taxon>Cnidaria</taxon>
        <taxon>Anthozoa</taxon>
        <taxon>Hexacorallia</taxon>
        <taxon>Scleractinia</taxon>
        <taxon>Fungiina</taxon>
        <taxon>Poritidae</taxon>
        <taxon>Porites</taxon>
    </lineage>
</organism>
<feature type="region of interest" description="Disordered" evidence="1">
    <location>
        <begin position="633"/>
        <end position="653"/>
    </location>
</feature>
<feature type="domain" description="PH" evidence="2">
    <location>
        <begin position="659"/>
        <end position="758"/>
    </location>
</feature>
<keyword evidence="4" id="KW-1185">Reference proteome</keyword>
<dbReference type="PANTHER" id="PTHR47644">
    <property type="entry name" value="AGAP008221-PA"/>
    <property type="match status" value="1"/>
</dbReference>
<feature type="compositionally biased region" description="Polar residues" evidence="1">
    <location>
        <begin position="573"/>
        <end position="584"/>
    </location>
</feature>
<proteinExistence type="predicted"/>
<comment type="caution">
    <text evidence="3">The sequence shown here is derived from an EMBL/GenBank/DDBJ whole genome shotgun (WGS) entry which is preliminary data.</text>
</comment>
<feature type="compositionally biased region" description="Basic and acidic residues" evidence="1">
    <location>
        <begin position="522"/>
        <end position="534"/>
    </location>
</feature>
<feature type="region of interest" description="Disordered" evidence="1">
    <location>
        <begin position="446"/>
        <end position="610"/>
    </location>
</feature>
<feature type="domain" description="PH" evidence="2">
    <location>
        <begin position="786"/>
        <end position="883"/>
    </location>
</feature>
<feature type="compositionally biased region" description="Polar residues" evidence="1">
    <location>
        <begin position="98"/>
        <end position="118"/>
    </location>
</feature>
<feature type="region of interest" description="Disordered" evidence="1">
    <location>
        <begin position="405"/>
        <end position="432"/>
    </location>
</feature>